<sequence>MVTSADSQVRILHGVDVICKYRGWCSFLLSISDLHVVIVTISWSDVNQTITWSDVNQCMTHVHVQVFMLGFTILKSQSVVPTFFSFPSSGLHNAGSQISASFTYDGTHIVSASEDSNVYVWNCRTEGPKNHWSSERFFSNKASVAIPWCSNTSRCYLSTSGASVSRDLSVGIQRYTEERGSKQSQFSSANHLSLSHGFFSDSVSKGSATWPEEKLPSNSLLVSSAKCKSQHKFIKSICQSTIGYPQSWGLVIVTASWDGRIRTFQNYGLPIRL</sequence>
<evidence type="ECO:0000313" key="4">
    <source>
        <dbReference type="EMBL" id="PON97265.1"/>
    </source>
</evidence>
<keyword evidence="2" id="KW-0677">Repeat</keyword>
<dbReference type="PANTHER" id="PTHR14221:SF0">
    <property type="entry name" value="WD REPEAT-CONTAINING PROTEIN 44"/>
    <property type="match status" value="1"/>
</dbReference>
<dbReference type="AlphaFoldDB" id="A0A2P5FHJ2"/>
<reference evidence="5" key="1">
    <citation type="submission" date="2016-06" db="EMBL/GenBank/DDBJ databases">
        <title>Parallel loss of symbiosis genes in relatives of nitrogen-fixing non-legume Parasponia.</title>
        <authorList>
            <person name="Van Velzen R."/>
            <person name="Holmer R."/>
            <person name="Bu F."/>
            <person name="Rutten L."/>
            <person name="Van Zeijl A."/>
            <person name="Liu W."/>
            <person name="Santuari L."/>
            <person name="Cao Q."/>
            <person name="Sharma T."/>
            <person name="Shen D."/>
            <person name="Roswanjaya Y."/>
            <person name="Wardhani T."/>
            <person name="Kalhor M.S."/>
            <person name="Jansen J."/>
            <person name="Van den Hoogen J."/>
            <person name="Gungor B."/>
            <person name="Hartog M."/>
            <person name="Hontelez J."/>
            <person name="Verver J."/>
            <person name="Yang W.-C."/>
            <person name="Schijlen E."/>
            <person name="Repin R."/>
            <person name="Schilthuizen M."/>
            <person name="Schranz E."/>
            <person name="Heidstra R."/>
            <person name="Miyata K."/>
            <person name="Fedorova E."/>
            <person name="Kohlen W."/>
            <person name="Bisseling T."/>
            <person name="Smit S."/>
            <person name="Geurts R."/>
        </authorList>
    </citation>
    <scope>NUCLEOTIDE SEQUENCE [LARGE SCALE GENOMIC DNA]</scope>
    <source>
        <strain evidence="5">cv. RG33-2</strain>
    </source>
</reference>
<dbReference type="OrthoDB" id="1743324at2759"/>
<organism evidence="4 5">
    <name type="scientific">Trema orientale</name>
    <name type="common">Charcoal tree</name>
    <name type="synonym">Celtis orientalis</name>
    <dbReference type="NCBI Taxonomy" id="63057"/>
    <lineage>
        <taxon>Eukaryota</taxon>
        <taxon>Viridiplantae</taxon>
        <taxon>Streptophyta</taxon>
        <taxon>Embryophyta</taxon>
        <taxon>Tracheophyta</taxon>
        <taxon>Spermatophyta</taxon>
        <taxon>Magnoliopsida</taxon>
        <taxon>eudicotyledons</taxon>
        <taxon>Gunneridae</taxon>
        <taxon>Pentapetalae</taxon>
        <taxon>rosids</taxon>
        <taxon>fabids</taxon>
        <taxon>Rosales</taxon>
        <taxon>Cannabaceae</taxon>
        <taxon>Trema</taxon>
    </lineage>
</organism>
<dbReference type="InterPro" id="IPR001680">
    <property type="entry name" value="WD40_rpt"/>
</dbReference>
<dbReference type="InterPro" id="IPR015943">
    <property type="entry name" value="WD40/YVTN_repeat-like_dom_sf"/>
</dbReference>
<gene>
    <name evidence="4" type="ORF">TorRG33x02_070210</name>
</gene>
<comment type="caution">
    <text evidence="4">The sequence shown here is derived from an EMBL/GenBank/DDBJ whole genome shotgun (WGS) entry which is preliminary data.</text>
</comment>
<dbReference type="InterPro" id="IPR040324">
    <property type="entry name" value="WDR44/Dgr2"/>
</dbReference>
<dbReference type="Proteomes" id="UP000237000">
    <property type="component" value="Unassembled WGS sequence"/>
</dbReference>
<keyword evidence="5" id="KW-1185">Reference proteome</keyword>
<evidence type="ECO:0000256" key="3">
    <source>
        <dbReference type="PROSITE-ProRule" id="PRU00221"/>
    </source>
</evidence>
<dbReference type="EMBL" id="JXTC01000033">
    <property type="protein sequence ID" value="PON97265.1"/>
    <property type="molecule type" value="Genomic_DNA"/>
</dbReference>
<accession>A0A2P5FHJ2</accession>
<dbReference type="PANTHER" id="PTHR14221">
    <property type="entry name" value="WD REPEAT DOMAIN 44"/>
    <property type="match status" value="1"/>
</dbReference>
<evidence type="ECO:0000256" key="1">
    <source>
        <dbReference type="ARBA" id="ARBA00022574"/>
    </source>
</evidence>
<protein>
    <submittedName>
        <fullName evidence="4">WD40/YVTN repeat-like-containing domain containing protein</fullName>
    </submittedName>
</protein>
<proteinExistence type="predicted"/>
<feature type="repeat" description="WD" evidence="3">
    <location>
        <begin position="99"/>
        <end position="122"/>
    </location>
</feature>
<keyword evidence="1 3" id="KW-0853">WD repeat</keyword>
<name>A0A2P5FHJ2_TREOI</name>
<dbReference type="SUPFAM" id="SSF50969">
    <property type="entry name" value="YVTN repeat-like/Quinoprotein amine dehydrogenase"/>
    <property type="match status" value="1"/>
</dbReference>
<dbReference type="Gene3D" id="2.130.10.10">
    <property type="entry name" value="YVTN repeat-like/Quinoprotein amine dehydrogenase"/>
    <property type="match status" value="1"/>
</dbReference>
<evidence type="ECO:0000256" key="2">
    <source>
        <dbReference type="ARBA" id="ARBA00022737"/>
    </source>
</evidence>
<dbReference type="InterPro" id="IPR011044">
    <property type="entry name" value="Quino_amine_DH_bsu"/>
</dbReference>
<evidence type="ECO:0000313" key="5">
    <source>
        <dbReference type="Proteomes" id="UP000237000"/>
    </source>
</evidence>
<dbReference type="InParanoid" id="A0A2P5FHJ2"/>
<dbReference type="PROSITE" id="PS50082">
    <property type="entry name" value="WD_REPEATS_2"/>
    <property type="match status" value="1"/>
</dbReference>